<dbReference type="PATRIC" id="fig|86416.3.peg.3673"/>
<dbReference type="RefSeq" id="WP_015616737.1">
    <property type="nucleotide sequence ID" value="NC_021182.1"/>
</dbReference>
<dbReference type="eggNOG" id="ENOG50314QR">
    <property type="taxonomic scope" value="Bacteria"/>
</dbReference>
<organism evidence="1 2">
    <name type="scientific">Clostridium pasteurianum BC1</name>
    <dbReference type="NCBI Taxonomy" id="86416"/>
    <lineage>
        <taxon>Bacteria</taxon>
        <taxon>Bacillati</taxon>
        <taxon>Bacillota</taxon>
        <taxon>Clostridia</taxon>
        <taxon>Eubacteriales</taxon>
        <taxon>Clostridiaceae</taxon>
        <taxon>Clostridium</taxon>
    </lineage>
</organism>
<dbReference type="AlphaFoldDB" id="R4KD32"/>
<dbReference type="Proteomes" id="UP000013523">
    <property type="component" value="Chromosome"/>
</dbReference>
<dbReference type="HOGENOM" id="CLU_1977702_0_0_9"/>
<sequence>MIKNICVIDNNGDSISSTYLKRAKQLVKKGRAKWLNEDTIKLIASNTYYGEVKLMSIESKEILNIDLIQAFIEKIINENSVSEKAIDEISKLSNEDLKAAKILQVVESHDRAKTEIAAAFASQLNK</sequence>
<evidence type="ECO:0000313" key="2">
    <source>
        <dbReference type="Proteomes" id="UP000013523"/>
    </source>
</evidence>
<accession>R4KD32</accession>
<protein>
    <submittedName>
        <fullName evidence="1">Uncharacterized protein</fullName>
    </submittedName>
</protein>
<dbReference type="KEGG" id="cpas:Clopa_3673"/>
<name>R4KD32_CLOPA</name>
<proteinExistence type="predicted"/>
<gene>
    <name evidence="1" type="ORF">Clopa_3673</name>
</gene>
<dbReference type="EMBL" id="CP003261">
    <property type="protein sequence ID" value="AGK98454.1"/>
    <property type="molecule type" value="Genomic_DNA"/>
</dbReference>
<evidence type="ECO:0000313" key="1">
    <source>
        <dbReference type="EMBL" id="AGK98454.1"/>
    </source>
</evidence>
<dbReference type="OrthoDB" id="1649840at2"/>
<keyword evidence="2" id="KW-1185">Reference proteome</keyword>
<reference evidence="1 2" key="1">
    <citation type="submission" date="2012-01" db="EMBL/GenBank/DDBJ databases">
        <title>Complete sequence of chromosome of Clostridium pasteurianum BC1.</title>
        <authorList>
            <consortium name="US DOE Joint Genome Institute"/>
            <person name="Lucas S."/>
            <person name="Han J."/>
            <person name="Lapidus A."/>
            <person name="Cheng J.-F."/>
            <person name="Goodwin L."/>
            <person name="Pitluck S."/>
            <person name="Peters L."/>
            <person name="Mikhailova N."/>
            <person name="Teshima H."/>
            <person name="Detter J.C."/>
            <person name="Han C."/>
            <person name="Tapia R."/>
            <person name="Land M."/>
            <person name="Hauser L."/>
            <person name="Kyrpides N."/>
            <person name="Ivanova N."/>
            <person name="Pagani I."/>
            <person name="Dunn J."/>
            <person name="Taghavi S."/>
            <person name="Francis A."/>
            <person name="van der Lelie D."/>
            <person name="Woyke T."/>
        </authorList>
    </citation>
    <scope>NUCLEOTIDE SEQUENCE [LARGE SCALE GENOMIC DNA]</scope>
    <source>
        <strain evidence="1 2">BC1</strain>
    </source>
</reference>